<accession>A0A835W4W7</accession>
<evidence type="ECO:0000313" key="3">
    <source>
        <dbReference type="Proteomes" id="UP000650467"/>
    </source>
</evidence>
<organism evidence="2 3">
    <name type="scientific">Chlamydomonas incerta</name>
    <dbReference type="NCBI Taxonomy" id="51695"/>
    <lineage>
        <taxon>Eukaryota</taxon>
        <taxon>Viridiplantae</taxon>
        <taxon>Chlorophyta</taxon>
        <taxon>core chlorophytes</taxon>
        <taxon>Chlorophyceae</taxon>
        <taxon>CS clade</taxon>
        <taxon>Chlamydomonadales</taxon>
        <taxon>Chlamydomonadaceae</taxon>
        <taxon>Chlamydomonas</taxon>
    </lineage>
</organism>
<dbReference type="Proteomes" id="UP000650467">
    <property type="component" value="Unassembled WGS sequence"/>
</dbReference>
<dbReference type="EMBL" id="JAEHOC010000008">
    <property type="protein sequence ID" value="KAG2439480.1"/>
    <property type="molecule type" value="Genomic_DNA"/>
</dbReference>
<gene>
    <name evidence="2" type="ORF">HXX76_004834</name>
</gene>
<dbReference type="Pfam" id="PF07707">
    <property type="entry name" value="BACK"/>
    <property type="match status" value="1"/>
</dbReference>
<feature type="domain" description="BACK" evidence="1">
    <location>
        <begin position="250"/>
        <end position="315"/>
    </location>
</feature>
<evidence type="ECO:0000259" key="1">
    <source>
        <dbReference type="Pfam" id="PF07707"/>
    </source>
</evidence>
<dbReference type="AlphaFoldDB" id="A0A835W4W7"/>
<protein>
    <recommendedName>
        <fullName evidence="1">BACK domain-containing protein</fullName>
    </recommendedName>
</protein>
<reference evidence="2" key="1">
    <citation type="journal article" date="2020" name="bioRxiv">
        <title>Comparative genomics of Chlamydomonas.</title>
        <authorList>
            <person name="Craig R.J."/>
            <person name="Hasan A.R."/>
            <person name="Ness R.W."/>
            <person name="Keightley P.D."/>
        </authorList>
    </citation>
    <scope>NUCLEOTIDE SEQUENCE</scope>
    <source>
        <strain evidence="2">SAG 7.73</strain>
    </source>
</reference>
<sequence>MSQAVRRALARRFGSAERSDCEVLFFLETPLEGTAAAPASSSAPTVSSASPPQALATDASGRVLLYVGLWCPKERPLAEALLRFLYSGDIDLTTVSDLLRARPIALRLAIEGGVEACDSALQMLTASQSARGAHARSFVEELWTCRGLLPEPASSAGADPTGPALRQALMAACRSAMARHCQGEGEGGDMAAPGLAAGPAAGPAAAAGLAAARPAAAGPAAGASPSVGELLGFAFEDALAVLNDGVALRQLQSLPAAALEALLASEGFGTDDEASIVLLLAEWHAANAATAAQGDTMRLLLRHIRWAHVSSDFLSYVAPRVAWLGVSWEHAAWLSAYTRAPCDNYRQAMLQQEYGSPGEHAEYAARLRAPCRPAARPLGVRPFSVAAEEATKLDEARMLSTGTRTFAMGLAWHVYLKETRSAWGAAFPGKDVTMCLRKGDDMEQLDFGCGVRAVGIGAIAGVSCKASDGEDAAQWWAQYLRDGRLVGEVVWSA</sequence>
<dbReference type="OrthoDB" id="10509921at2759"/>
<name>A0A835W4W7_CHLIN</name>
<proteinExistence type="predicted"/>
<comment type="caution">
    <text evidence="2">The sequence shown here is derived from an EMBL/GenBank/DDBJ whole genome shotgun (WGS) entry which is preliminary data.</text>
</comment>
<keyword evidence="3" id="KW-1185">Reference proteome</keyword>
<dbReference type="InterPro" id="IPR011705">
    <property type="entry name" value="BACK"/>
</dbReference>
<evidence type="ECO:0000313" key="2">
    <source>
        <dbReference type="EMBL" id="KAG2439480.1"/>
    </source>
</evidence>